<feature type="compositionally biased region" description="Low complexity" evidence="1">
    <location>
        <begin position="400"/>
        <end position="412"/>
    </location>
</feature>
<keyword evidence="3" id="KW-1185">Reference proteome</keyword>
<reference evidence="2 3" key="1">
    <citation type="journal article" date="2014" name="PLoS Genet.">
        <title>Analysis of the Phlebiopsis gigantea genome, transcriptome and secretome provides insight into its pioneer colonization strategies of wood.</title>
        <authorList>
            <person name="Hori C."/>
            <person name="Ishida T."/>
            <person name="Igarashi K."/>
            <person name="Samejima M."/>
            <person name="Suzuki H."/>
            <person name="Master E."/>
            <person name="Ferreira P."/>
            <person name="Ruiz-Duenas F.J."/>
            <person name="Held B."/>
            <person name="Canessa P."/>
            <person name="Larrondo L.F."/>
            <person name="Schmoll M."/>
            <person name="Druzhinina I.S."/>
            <person name="Kubicek C.P."/>
            <person name="Gaskell J.A."/>
            <person name="Kersten P."/>
            <person name="St John F."/>
            <person name="Glasner J."/>
            <person name="Sabat G."/>
            <person name="Splinter BonDurant S."/>
            <person name="Syed K."/>
            <person name="Yadav J."/>
            <person name="Mgbeahuruike A.C."/>
            <person name="Kovalchuk A."/>
            <person name="Asiegbu F.O."/>
            <person name="Lackner G."/>
            <person name="Hoffmeister D."/>
            <person name="Rencoret J."/>
            <person name="Gutierrez A."/>
            <person name="Sun H."/>
            <person name="Lindquist E."/>
            <person name="Barry K."/>
            <person name="Riley R."/>
            <person name="Grigoriev I.V."/>
            <person name="Henrissat B."/>
            <person name="Kues U."/>
            <person name="Berka R.M."/>
            <person name="Martinez A.T."/>
            <person name="Covert S.F."/>
            <person name="Blanchette R.A."/>
            <person name="Cullen D."/>
        </authorList>
    </citation>
    <scope>NUCLEOTIDE SEQUENCE [LARGE SCALE GENOMIC DNA]</scope>
    <source>
        <strain evidence="2 3">11061_1 CR5-6</strain>
    </source>
</reference>
<gene>
    <name evidence="2" type="ORF">PHLGIDRAFT_121805</name>
</gene>
<feature type="compositionally biased region" description="Pro residues" evidence="1">
    <location>
        <begin position="363"/>
        <end position="399"/>
    </location>
</feature>
<feature type="compositionally biased region" description="Basic and acidic residues" evidence="1">
    <location>
        <begin position="304"/>
        <end position="317"/>
    </location>
</feature>
<dbReference type="Proteomes" id="UP000053257">
    <property type="component" value="Unassembled WGS sequence"/>
</dbReference>
<dbReference type="HOGENOM" id="CLU_347841_0_0_1"/>
<feature type="compositionally biased region" description="Low complexity" evidence="1">
    <location>
        <begin position="588"/>
        <end position="601"/>
    </location>
</feature>
<dbReference type="EMBL" id="KN840628">
    <property type="protein sequence ID" value="KIP03211.1"/>
    <property type="molecule type" value="Genomic_DNA"/>
</dbReference>
<dbReference type="PRINTS" id="PR01217">
    <property type="entry name" value="PRICHEXTENSN"/>
</dbReference>
<feature type="compositionally biased region" description="Polar residues" evidence="1">
    <location>
        <begin position="279"/>
        <end position="301"/>
    </location>
</feature>
<feature type="compositionally biased region" description="Polar residues" evidence="1">
    <location>
        <begin position="512"/>
        <end position="526"/>
    </location>
</feature>
<organism evidence="2 3">
    <name type="scientific">Phlebiopsis gigantea (strain 11061_1 CR5-6)</name>
    <name type="common">White-rot fungus</name>
    <name type="synonym">Peniophora gigantea</name>
    <dbReference type="NCBI Taxonomy" id="745531"/>
    <lineage>
        <taxon>Eukaryota</taxon>
        <taxon>Fungi</taxon>
        <taxon>Dikarya</taxon>
        <taxon>Basidiomycota</taxon>
        <taxon>Agaricomycotina</taxon>
        <taxon>Agaricomycetes</taxon>
        <taxon>Polyporales</taxon>
        <taxon>Phanerochaetaceae</taxon>
        <taxon>Phlebiopsis</taxon>
    </lineage>
</organism>
<feature type="compositionally biased region" description="Polar residues" evidence="1">
    <location>
        <begin position="537"/>
        <end position="554"/>
    </location>
</feature>
<feature type="region of interest" description="Disordered" evidence="1">
    <location>
        <begin position="512"/>
        <end position="625"/>
    </location>
</feature>
<sequence length="811" mass="88507">MPPSSIADYRRRTICYALAEGHCMRRTCTFNHHLVDPAELRWLIGVVEEEEEMRKVSEDHVYLVVEFTCASGKPDSGKWLVRICSGERVMLSRDPAFKLLSSELRYPMQAESPFLIRAVWDLAQRIFKESGVSLSLPHWESGDLAYTMCKKYEMKQPHDESKCHNRHDFIDFTDIEDKLLNSTRGSTCNSAGQCCVRFTYSLSPEAGFIWDITDRARGRAVVSESHDLSASVEALLEYLGHDYVNSELPAPLLGKSELPQHTTGSPHLPDKTHDEHLPNYSTLSGETNSPKSDGSAPTTQAFHDASDPDSAQRKVEELINSMRARPAPRTEKATAPPKGNVKEPIHATRLPSTSRDFVGVTPSAPPPPPPSAPPPPPSSAPPPPSSAPPPPSFAPPPLSPSAAATPTTSPPTKTKKQKQKKGKISEDQPKVAATVAGPASAGARGSVRPTAPLPLPLSSSPDLRVTYPAVETTAANISSTASHPMQDAAAPVSLKSNKSTAELAPLLKNSATHSAGVTSTVTQTVKPASPLPECTPVASQCRPTTTFRDTSSLPRQKIEIQHSTQAKDSPRQYAFGTTEWPISYSNRSSTPTPTTQKSTQPMASSSAYTQSNVQDSPVAGPSRLVHRSPVPAVDITRSAATRSQPAAKDEPKSLNTITYAGALHAACVFVPGCYCAMCSPKRRHLRPGHPSAVCSHPPHHRPRRGSFDEWCLTKHRDMADVQAFKDWLTRPDGRPRSNDPAIRQSLFVPSAGGSVYREECYIDWLAFHGRRLDDDDALKTWLDNPLVEDRVDDLWTTLKDLVKWALPGWIA</sequence>
<accession>A0A0C3RSA3</accession>
<dbReference type="STRING" id="745531.A0A0C3RSA3"/>
<evidence type="ECO:0000313" key="2">
    <source>
        <dbReference type="EMBL" id="KIP03211.1"/>
    </source>
</evidence>
<feature type="compositionally biased region" description="Basic and acidic residues" evidence="1">
    <location>
        <begin position="268"/>
        <end position="277"/>
    </location>
</feature>
<evidence type="ECO:0000313" key="3">
    <source>
        <dbReference type="Proteomes" id="UP000053257"/>
    </source>
</evidence>
<protein>
    <submittedName>
        <fullName evidence="2">Uncharacterized protein</fullName>
    </submittedName>
</protein>
<dbReference type="AlphaFoldDB" id="A0A0C3RSA3"/>
<evidence type="ECO:0000256" key="1">
    <source>
        <dbReference type="SAM" id="MobiDB-lite"/>
    </source>
</evidence>
<name>A0A0C3RSA3_PHLG1</name>
<feature type="compositionally biased region" description="Polar residues" evidence="1">
    <location>
        <begin position="602"/>
        <end position="615"/>
    </location>
</feature>
<feature type="compositionally biased region" description="Basic residues" evidence="1">
    <location>
        <begin position="413"/>
        <end position="422"/>
    </location>
</feature>
<feature type="compositionally biased region" description="Low complexity" evidence="1">
    <location>
        <begin position="431"/>
        <end position="443"/>
    </location>
</feature>
<proteinExistence type="predicted"/>
<feature type="region of interest" description="Disordered" evidence="1">
    <location>
        <begin position="254"/>
        <end position="462"/>
    </location>
</feature>